<dbReference type="PANTHER" id="PTHR11920">
    <property type="entry name" value="GUANYLYL CYCLASE"/>
    <property type="match status" value="1"/>
</dbReference>
<dbReference type="GO" id="GO:0005886">
    <property type="term" value="C:plasma membrane"/>
    <property type="evidence" value="ECO:0007669"/>
    <property type="project" value="TreeGrafter"/>
</dbReference>
<keyword evidence="3" id="KW-0547">Nucleotide-binding</keyword>
<dbReference type="Pfam" id="PF00211">
    <property type="entry name" value="Guanylate_cyc"/>
    <property type="match status" value="1"/>
</dbReference>
<keyword evidence="6" id="KW-0456">Lyase</keyword>
<feature type="region of interest" description="Disordered" evidence="7">
    <location>
        <begin position="116"/>
        <end position="200"/>
    </location>
</feature>
<dbReference type="PANTHER" id="PTHR11920:SF335">
    <property type="entry name" value="GUANYLATE CYCLASE"/>
    <property type="match status" value="1"/>
</dbReference>
<feature type="compositionally biased region" description="Pro residues" evidence="7">
    <location>
        <begin position="159"/>
        <end position="170"/>
    </location>
</feature>
<keyword evidence="2" id="KW-0812">Transmembrane</keyword>
<dbReference type="PROSITE" id="PS50125">
    <property type="entry name" value="GUANYLATE_CYCLASE_2"/>
    <property type="match status" value="1"/>
</dbReference>
<comment type="subcellular location">
    <subcellularLocation>
        <location evidence="1">Membrane</location>
    </subcellularLocation>
</comment>
<feature type="compositionally biased region" description="Low complexity" evidence="7">
    <location>
        <begin position="171"/>
        <end position="194"/>
    </location>
</feature>
<dbReference type="OrthoDB" id="540288at2759"/>
<feature type="compositionally biased region" description="Polar residues" evidence="7">
    <location>
        <begin position="234"/>
        <end position="243"/>
    </location>
</feature>
<sequence>MPTAPGTPPAAAAIAPGAAADAVANAGGGGSEAAGGAGVGGGGSGPESEADRSWLAQMGVLGCTFTYEPAKLHQMLDLLLSGRGTLWQGIVRVPTSAELRQMLLLPDHAPSAASLSAMQPGPLLPTSAGSAPRPSDIEASSSYPFLAQPSAPPLLVMPSAPPASRPPPPRADSSPLVPVPASLQSPASASQDASAVEDEEPGPLIRHHSHVYSHHNHHNHNHINHNVHHLSNPPLEQQQSRAPSSVRDVPSMASAGSLTSTGPVSRFWSSRAADHLDERPGSIVGSGGGAGGPNGGAAAAAARGATQDGFMPPGAHSGGDSPLPLATSFAAASATTVTTSGLTSLTRGPYDVETDPLALGLVRRCGSATMPQRPPGIEEPATKLRHSQSQVNVGILLHGATGGGGGGGTRRGLGLAPRVATAAGPDSGQPSHPAAEGAAGVAAAAAAGGGSGQGMEAWHEVSAVRAQDPVTGAVVLVVTQVDHVVEANPLLTAAARPPSAMGALGGSNGETREWLDGGDWRPVLRDCDTLATLHPQATVLFADISGFDDLCMELPPQQVLAFLNDLFAKFDSSIEPFGVHKMETIGGLFIVAGGLLIEEDDGAVAVRERWDPLHAEKVFMFAKAMLSVARESRLPNSDEQVKMRIGIHTGPVMSGIVGTRVPRFVLFGDTVNTASRMQTSCTPGSIHVSEDTRALLPHDSWTPTGGMQIKGKGFLNTYVWTPEEPIHFLVPPSANGTNTGTSGSGTGPNASRAGGLPAALLSTVGETVSITSSDMQLVQQLSFTTMRPPQVTRAKSRMRITSLPQDL</sequence>
<feature type="compositionally biased region" description="Gly residues" evidence="7">
    <location>
        <begin position="284"/>
        <end position="295"/>
    </location>
</feature>
<feature type="domain" description="Guanylate cyclase" evidence="8">
    <location>
        <begin position="538"/>
        <end position="678"/>
    </location>
</feature>
<feature type="region of interest" description="Disordered" evidence="7">
    <location>
        <begin position="420"/>
        <end position="440"/>
    </location>
</feature>
<accession>A0A150GHV6</accession>
<comment type="caution">
    <text evidence="9">The sequence shown here is derived from an EMBL/GenBank/DDBJ whole genome shotgun (WGS) entry which is preliminary data.</text>
</comment>
<dbReference type="Proteomes" id="UP000075714">
    <property type="component" value="Unassembled WGS sequence"/>
</dbReference>
<keyword evidence="4" id="KW-1133">Transmembrane helix</keyword>
<dbReference type="FunFam" id="3.30.70.1230:FF:000137">
    <property type="entry name" value="Guanylate cyclase"/>
    <property type="match status" value="1"/>
</dbReference>
<feature type="compositionally biased region" description="Basic residues" evidence="7">
    <location>
        <begin position="213"/>
        <end position="228"/>
    </location>
</feature>
<evidence type="ECO:0000256" key="5">
    <source>
        <dbReference type="ARBA" id="ARBA00023136"/>
    </source>
</evidence>
<dbReference type="AlphaFoldDB" id="A0A150GHV6"/>
<keyword evidence="10" id="KW-1185">Reference proteome</keyword>
<feature type="compositionally biased region" description="Low complexity" evidence="7">
    <location>
        <begin position="732"/>
        <end position="751"/>
    </location>
</feature>
<dbReference type="GO" id="GO:0001653">
    <property type="term" value="F:peptide receptor activity"/>
    <property type="evidence" value="ECO:0007669"/>
    <property type="project" value="TreeGrafter"/>
</dbReference>
<evidence type="ECO:0000259" key="8">
    <source>
        <dbReference type="PROSITE" id="PS50125"/>
    </source>
</evidence>
<feature type="region of interest" description="Disordered" evidence="7">
    <location>
        <begin position="278"/>
        <end position="320"/>
    </location>
</feature>
<name>A0A150GHV6_GONPE</name>
<feature type="compositionally biased region" description="Gly residues" evidence="7">
    <location>
        <begin position="26"/>
        <end position="45"/>
    </location>
</feature>
<dbReference type="InterPro" id="IPR001054">
    <property type="entry name" value="A/G_cyclase"/>
</dbReference>
<dbReference type="CDD" id="cd07302">
    <property type="entry name" value="CHD"/>
    <property type="match status" value="1"/>
</dbReference>
<evidence type="ECO:0000256" key="4">
    <source>
        <dbReference type="ARBA" id="ARBA00022989"/>
    </source>
</evidence>
<evidence type="ECO:0000256" key="2">
    <source>
        <dbReference type="ARBA" id="ARBA00022692"/>
    </source>
</evidence>
<keyword evidence="5" id="KW-0472">Membrane</keyword>
<feature type="region of interest" description="Disordered" evidence="7">
    <location>
        <begin position="732"/>
        <end position="754"/>
    </location>
</feature>
<feature type="region of interest" description="Disordered" evidence="7">
    <location>
        <begin position="213"/>
        <end position="262"/>
    </location>
</feature>
<dbReference type="Gene3D" id="3.30.70.1230">
    <property type="entry name" value="Nucleotide cyclase"/>
    <property type="match status" value="1"/>
</dbReference>
<protein>
    <recommendedName>
        <fullName evidence="8">Guanylate cyclase domain-containing protein</fullName>
    </recommendedName>
</protein>
<dbReference type="GO" id="GO:0004016">
    <property type="term" value="F:adenylate cyclase activity"/>
    <property type="evidence" value="ECO:0007669"/>
    <property type="project" value="TreeGrafter"/>
</dbReference>
<dbReference type="GO" id="GO:0035556">
    <property type="term" value="P:intracellular signal transduction"/>
    <property type="evidence" value="ECO:0007669"/>
    <property type="project" value="InterPro"/>
</dbReference>
<dbReference type="EMBL" id="LSYV01000022">
    <property type="protein sequence ID" value="KXZ49373.1"/>
    <property type="molecule type" value="Genomic_DNA"/>
</dbReference>
<gene>
    <name evidence="9" type="ORF">GPECTOR_21g599</name>
</gene>
<dbReference type="GO" id="GO:0004383">
    <property type="term" value="F:guanylate cyclase activity"/>
    <property type="evidence" value="ECO:0007669"/>
    <property type="project" value="TreeGrafter"/>
</dbReference>
<dbReference type="GO" id="GO:0007168">
    <property type="term" value="P:receptor guanylyl cyclase signaling pathway"/>
    <property type="evidence" value="ECO:0007669"/>
    <property type="project" value="TreeGrafter"/>
</dbReference>
<dbReference type="InterPro" id="IPR050401">
    <property type="entry name" value="Cyclic_nucleotide_synthase"/>
</dbReference>
<proteinExistence type="predicted"/>
<organism evidence="9 10">
    <name type="scientific">Gonium pectorale</name>
    <name type="common">Green alga</name>
    <dbReference type="NCBI Taxonomy" id="33097"/>
    <lineage>
        <taxon>Eukaryota</taxon>
        <taxon>Viridiplantae</taxon>
        <taxon>Chlorophyta</taxon>
        <taxon>core chlorophytes</taxon>
        <taxon>Chlorophyceae</taxon>
        <taxon>CS clade</taxon>
        <taxon>Chlamydomonadales</taxon>
        <taxon>Volvocaceae</taxon>
        <taxon>Gonium</taxon>
    </lineage>
</organism>
<dbReference type="InterPro" id="IPR029787">
    <property type="entry name" value="Nucleotide_cyclase"/>
</dbReference>
<feature type="region of interest" description="Disordered" evidence="7">
    <location>
        <begin position="24"/>
        <end position="50"/>
    </location>
</feature>
<evidence type="ECO:0000256" key="3">
    <source>
        <dbReference type="ARBA" id="ARBA00022741"/>
    </source>
</evidence>
<reference evidence="10" key="1">
    <citation type="journal article" date="2016" name="Nat. Commun.">
        <title>The Gonium pectorale genome demonstrates co-option of cell cycle regulation during the evolution of multicellularity.</title>
        <authorList>
            <person name="Hanschen E.R."/>
            <person name="Marriage T.N."/>
            <person name="Ferris P.J."/>
            <person name="Hamaji T."/>
            <person name="Toyoda A."/>
            <person name="Fujiyama A."/>
            <person name="Neme R."/>
            <person name="Noguchi H."/>
            <person name="Minakuchi Y."/>
            <person name="Suzuki M."/>
            <person name="Kawai-Toyooka H."/>
            <person name="Smith D.R."/>
            <person name="Sparks H."/>
            <person name="Anderson J."/>
            <person name="Bakaric R."/>
            <person name="Luria V."/>
            <person name="Karger A."/>
            <person name="Kirschner M.W."/>
            <person name="Durand P.M."/>
            <person name="Michod R.E."/>
            <person name="Nozaki H."/>
            <person name="Olson B.J."/>
        </authorList>
    </citation>
    <scope>NUCLEOTIDE SEQUENCE [LARGE SCALE GENOMIC DNA]</scope>
    <source>
        <strain evidence="10">NIES-2863</strain>
    </source>
</reference>
<dbReference type="SMART" id="SM00044">
    <property type="entry name" value="CYCc"/>
    <property type="match status" value="1"/>
</dbReference>
<evidence type="ECO:0000256" key="1">
    <source>
        <dbReference type="ARBA" id="ARBA00004370"/>
    </source>
</evidence>
<evidence type="ECO:0000313" key="10">
    <source>
        <dbReference type="Proteomes" id="UP000075714"/>
    </source>
</evidence>
<dbReference type="SUPFAM" id="SSF55073">
    <property type="entry name" value="Nucleotide cyclase"/>
    <property type="match status" value="1"/>
</dbReference>
<dbReference type="GO" id="GO:0000166">
    <property type="term" value="F:nucleotide binding"/>
    <property type="evidence" value="ECO:0007669"/>
    <property type="project" value="UniProtKB-KW"/>
</dbReference>
<feature type="compositionally biased region" description="Low complexity" evidence="7">
    <location>
        <begin position="296"/>
        <end position="305"/>
    </location>
</feature>
<evidence type="ECO:0000256" key="7">
    <source>
        <dbReference type="SAM" id="MobiDB-lite"/>
    </source>
</evidence>
<evidence type="ECO:0000313" key="9">
    <source>
        <dbReference type="EMBL" id="KXZ49373.1"/>
    </source>
</evidence>
<evidence type="ECO:0000256" key="6">
    <source>
        <dbReference type="ARBA" id="ARBA00023239"/>
    </source>
</evidence>